<gene>
    <name evidence="7" type="ORF">PPACK8108_LOCUS5633</name>
</gene>
<dbReference type="InterPro" id="IPR009014">
    <property type="entry name" value="Transketo_C/PFOR_II"/>
</dbReference>
<dbReference type="FunFam" id="3.40.50.970:FF:000001">
    <property type="entry name" value="Pyruvate dehydrogenase E1 beta subunit"/>
    <property type="match status" value="1"/>
</dbReference>
<dbReference type="GO" id="GO:0003863">
    <property type="term" value="F:branched-chain 2-oxo acid dehydrogenase activity"/>
    <property type="evidence" value="ECO:0007669"/>
    <property type="project" value="UniProtKB-EC"/>
</dbReference>
<feature type="region of interest" description="Disordered" evidence="5">
    <location>
        <begin position="1"/>
        <end position="25"/>
    </location>
</feature>
<dbReference type="CDD" id="cd07036">
    <property type="entry name" value="TPP_PYR_E1-PDHc-beta_like"/>
    <property type="match status" value="1"/>
</dbReference>
<dbReference type="EC" id="1.2.4.4" evidence="2"/>
<dbReference type="Pfam" id="PF02779">
    <property type="entry name" value="Transket_pyr"/>
    <property type="match status" value="1"/>
</dbReference>
<sequence length="405" mass="44652">MCLSDSERDRSDCFPKRTTSTNNLSKKTSILPRTSHFSVSSLNRAASTTTTKPRMPTLSDSRYLYHQPDDLKALGINPALLVDSAPTKMNMFQAIRDAMSIVLQKDPTSVVFGEDVAFGGVFRCTMALADEFGPDRVFNTPLTEQGIAGFGIGIASMGSTAIAEINSVTSIFPAFDQIVNEAAKRRYRSGGQYDCGRLTIRSPCMAVGHGALYHSQSPEAYFHHAAGIKIVIPRSPSQAKGLLLASIRDPNPILFLEPKALYRSSVEYVPTTDYTLDLSKAEVLQTGTDLTIISLRNEIEELVPGSMRDLRVELIDLRTISPFDEETIVNSVNKTGRCIIVHEAAKNGGVGAEIAARIQEKCFTRLEAPVQRVCGWDTPFPLIYEKFYVPDQIRVLDSIINLMEY</sequence>
<dbReference type="EMBL" id="CALTRL010001086">
    <property type="protein sequence ID" value="CAH7670886.1"/>
    <property type="molecule type" value="Genomic_DNA"/>
</dbReference>
<dbReference type="AlphaFoldDB" id="A0AAV0APF4"/>
<dbReference type="PANTHER" id="PTHR42980">
    <property type="entry name" value="2-OXOISOVALERATE DEHYDROGENASE SUBUNIT BETA-RELATED"/>
    <property type="match status" value="1"/>
</dbReference>
<comment type="catalytic activity">
    <reaction evidence="4">
        <text>N(6)-[(R)-lipoyl]-L-lysyl-[protein] + 3-methyl-2-oxobutanoate + H(+) = N(6)-[(R)-S(8)-2-methylpropanoyldihydrolipoyl]-L-lysyl-[protein] + CO2</text>
        <dbReference type="Rhea" id="RHEA:13457"/>
        <dbReference type="Rhea" id="RHEA-COMP:10474"/>
        <dbReference type="Rhea" id="RHEA-COMP:10497"/>
        <dbReference type="ChEBI" id="CHEBI:11851"/>
        <dbReference type="ChEBI" id="CHEBI:15378"/>
        <dbReference type="ChEBI" id="CHEBI:16526"/>
        <dbReference type="ChEBI" id="CHEBI:83099"/>
        <dbReference type="ChEBI" id="CHEBI:83142"/>
        <dbReference type="EC" id="1.2.4.4"/>
    </reaction>
    <physiologicalReaction direction="left-to-right" evidence="4">
        <dbReference type="Rhea" id="RHEA:13458"/>
    </physiologicalReaction>
</comment>
<keyword evidence="8" id="KW-1185">Reference proteome</keyword>
<dbReference type="SUPFAM" id="SSF52518">
    <property type="entry name" value="Thiamin diphosphate-binding fold (THDP-binding)"/>
    <property type="match status" value="1"/>
</dbReference>
<protein>
    <recommendedName>
        <fullName evidence="2">3-methyl-2-oxobutanoate dehydrogenase (2-methylpropanoyl-transferring)</fullName>
        <ecNumber evidence="2">1.2.4.4</ecNumber>
    </recommendedName>
</protein>
<evidence type="ECO:0000256" key="4">
    <source>
        <dbReference type="ARBA" id="ARBA00051764"/>
    </source>
</evidence>
<dbReference type="GO" id="GO:0007584">
    <property type="term" value="P:response to nutrient"/>
    <property type="evidence" value="ECO:0007669"/>
    <property type="project" value="TreeGrafter"/>
</dbReference>
<evidence type="ECO:0000256" key="3">
    <source>
        <dbReference type="ARBA" id="ARBA00023002"/>
    </source>
</evidence>
<dbReference type="PANTHER" id="PTHR42980:SF1">
    <property type="entry name" value="2-OXOISOVALERATE DEHYDROGENASE SUBUNIT BETA, MITOCHONDRIAL"/>
    <property type="match status" value="1"/>
</dbReference>
<dbReference type="Gene3D" id="3.40.50.920">
    <property type="match status" value="1"/>
</dbReference>
<dbReference type="Proteomes" id="UP001153365">
    <property type="component" value="Unassembled WGS sequence"/>
</dbReference>
<dbReference type="FunFam" id="3.40.50.920:FF:000001">
    <property type="entry name" value="Pyruvate dehydrogenase E1 beta subunit"/>
    <property type="match status" value="1"/>
</dbReference>
<organism evidence="7 8">
    <name type="scientific">Phakopsora pachyrhizi</name>
    <name type="common">Asian soybean rust disease fungus</name>
    <dbReference type="NCBI Taxonomy" id="170000"/>
    <lineage>
        <taxon>Eukaryota</taxon>
        <taxon>Fungi</taxon>
        <taxon>Dikarya</taxon>
        <taxon>Basidiomycota</taxon>
        <taxon>Pucciniomycotina</taxon>
        <taxon>Pucciniomycetes</taxon>
        <taxon>Pucciniales</taxon>
        <taxon>Phakopsoraceae</taxon>
        <taxon>Phakopsora</taxon>
    </lineage>
</organism>
<dbReference type="InterPro" id="IPR029061">
    <property type="entry name" value="THDP-binding"/>
</dbReference>
<dbReference type="SMART" id="SM00861">
    <property type="entry name" value="Transket_pyr"/>
    <property type="match status" value="1"/>
</dbReference>
<evidence type="ECO:0000313" key="8">
    <source>
        <dbReference type="Proteomes" id="UP001153365"/>
    </source>
</evidence>
<evidence type="ECO:0000256" key="2">
    <source>
        <dbReference type="ARBA" id="ARBA00012277"/>
    </source>
</evidence>
<name>A0AAV0APF4_PHAPC</name>
<dbReference type="InterPro" id="IPR033248">
    <property type="entry name" value="Transketolase_C"/>
</dbReference>
<feature type="domain" description="Transketolase-like pyrimidine-binding" evidence="6">
    <location>
        <begin position="89"/>
        <end position="264"/>
    </location>
</feature>
<dbReference type="GO" id="GO:0009083">
    <property type="term" value="P:branched-chain amino acid catabolic process"/>
    <property type="evidence" value="ECO:0007669"/>
    <property type="project" value="TreeGrafter"/>
</dbReference>
<dbReference type="GO" id="GO:0006091">
    <property type="term" value="P:generation of precursor metabolites and energy"/>
    <property type="evidence" value="ECO:0007669"/>
    <property type="project" value="UniProtKB-ARBA"/>
</dbReference>
<dbReference type="InterPro" id="IPR005475">
    <property type="entry name" value="Transketolase-like_Pyr-bd"/>
</dbReference>
<evidence type="ECO:0000256" key="1">
    <source>
        <dbReference type="ARBA" id="ARBA00001964"/>
    </source>
</evidence>
<evidence type="ECO:0000256" key="5">
    <source>
        <dbReference type="SAM" id="MobiDB-lite"/>
    </source>
</evidence>
<reference evidence="7" key="1">
    <citation type="submission" date="2022-06" db="EMBL/GenBank/DDBJ databases">
        <authorList>
            <consortium name="SYNGENTA / RWTH Aachen University"/>
        </authorList>
    </citation>
    <scope>NUCLEOTIDE SEQUENCE</scope>
</reference>
<dbReference type="SUPFAM" id="SSF52922">
    <property type="entry name" value="TK C-terminal domain-like"/>
    <property type="match status" value="1"/>
</dbReference>
<dbReference type="Pfam" id="PF02780">
    <property type="entry name" value="Transketolase_C"/>
    <property type="match status" value="1"/>
</dbReference>
<evidence type="ECO:0000313" key="7">
    <source>
        <dbReference type="EMBL" id="CAH7670886.1"/>
    </source>
</evidence>
<accession>A0AAV0APF4</accession>
<comment type="cofactor">
    <cofactor evidence="1">
        <name>thiamine diphosphate</name>
        <dbReference type="ChEBI" id="CHEBI:58937"/>
    </cofactor>
</comment>
<comment type="caution">
    <text evidence="7">The sequence shown here is derived from an EMBL/GenBank/DDBJ whole genome shotgun (WGS) entry which is preliminary data.</text>
</comment>
<feature type="compositionally biased region" description="Basic and acidic residues" evidence="5">
    <location>
        <begin position="1"/>
        <end position="15"/>
    </location>
</feature>
<proteinExistence type="predicted"/>
<keyword evidence="3" id="KW-0560">Oxidoreductase</keyword>
<dbReference type="Gene3D" id="3.40.50.970">
    <property type="match status" value="1"/>
</dbReference>
<evidence type="ECO:0000259" key="6">
    <source>
        <dbReference type="SMART" id="SM00861"/>
    </source>
</evidence>